<feature type="compositionally biased region" description="Polar residues" evidence="1">
    <location>
        <begin position="661"/>
        <end position="670"/>
    </location>
</feature>
<dbReference type="Proteomes" id="UP000224634">
    <property type="component" value="Unassembled WGS sequence"/>
</dbReference>
<gene>
    <name evidence="3" type="ORF">AJ80_03364</name>
</gene>
<feature type="compositionally biased region" description="Low complexity" evidence="1">
    <location>
        <begin position="730"/>
        <end position="748"/>
    </location>
</feature>
<comment type="caution">
    <text evidence="3">The sequence shown here is derived from an EMBL/GenBank/DDBJ whole genome shotgun (WGS) entry which is preliminary data.</text>
</comment>
<evidence type="ECO:0000313" key="3">
    <source>
        <dbReference type="EMBL" id="PGH21314.1"/>
    </source>
</evidence>
<protein>
    <recommendedName>
        <fullName evidence="2">MINDY deubiquitinase domain-containing protein</fullName>
    </recommendedName>
</protein>
<feature type="region of interest" description="Disordered" evidence="1">
    <location>
        <begin position="652"/>
        <end position="699"/>
    </location>
</feature>
<evidence type="ECO:0000259" key="2">
    <source>
        <dbReference type="Pfam" id="PF04424"/>
    </source>
</evidence>
<dbReference type="GO" id="GO:0016807">
    <property type="term" value="F:cysteine-type carboxypeptidase activity"/>
    <property type="evidence" value="ECO:0007669"/>
    <property type="project" value="TreeGrafter"/>
</dbReference>
<organism evidence="3 4">
    <name type="scientific">Polytolypa hystricis (strain UAMH7299)</name>
    <dbReference type="NCBI Taxonomy" id="1447883"/>
    <lineage>
        <taxon>Eukaryota</taxon>
        <taxon>Fungi</taxon>
        <taxon>Dikarya</taxon>
        <taxon>Ascomycota</taxon>
        <taxon>Pezizomycotina</taxon>
        <taxon>Eurotiomycetes</taxon>
        <taxon>Eurotiomycetidae</taxon>
        <taxon>Onygenales</taxon>
        <taxon>Onygenales incertae sedis</taxon>
        <taxon>Polytolypa</taxon>
    </lineage>
</organism>
<feature type="compositionally biased region" description="Polar residues" evidence="1">
    <location>
        <begin position="110"/>
        <end position="120"/>
    </location>
</feature>
<dbReference type="GO" id="GO:1990380">
    <property type="term" value="F:K48-linked deubiquitinase activity"/>
    <property type="evidence" value="ECO:0007669"/>
    <property type="project" value="InterPro"/>
</dbReference>
<feature type="compositionally biased region" description="Low complexity" evidence="1">
    <location>
        <begin position="687"/>
        <end position="698"/>
    </location>
</feature>
<dbReference type="InterPro" id="IPR007518">
    <property type="entry name" value="MINDY"/>
</dbReference>
<feature type="compositionally biased region" description="Polar residues" evidence="1">
    <location>
        <begin position="230"/>
        <end position="249"/>
    </location>
</feature>
<feature type="compositionally biased region" description="Polar residues" evidence="1">
    <location>
        <begin position="345"/>
        <end position="366"/>
    </location>
</feature>
<feature type="region of interest" description="Disordered" evidence="1">
    <location>
        <begin position="189"/>
        <end position="366"/>
    </location>
</feature>
<feature type="region of interest" description="Disordered" evidence="1">
    <location>
        <begin position="716"/>
        <end position="899"/>
    </location>
</feature>
<feature type="compositionally biased region" description="Polar residues" evidence="1">
    <location>
        <begin position="132"/>
        <end position="170"/>
    </location>
</feature>
<feature type="compositionally biased region" description="Pro residues" evidence="1">
    <location>
        <begin position="1"/>
        <end position="11"/>
    </location>
</feature>
<feature type="compositionally biased region" description="Pro residues" evidence="1">
    <location>
        <begin position="34"/>
        <end position="47"/>
    </location>
</feature>
<feature type="compositionally biased region" description="Low complexity" evidence="1">
    <location>
        <begin position="845"/>
        <end position="854"/>
    </location>
</feature>
<feature type="compositionally biased region" description="Polar residues" evidence="1">
    <location>
        <begin position="294"/>
        <end position="307"/>
    </location>
</feature>
<dbReference type="GO" id="GO:0071108">
    <property type="term" value="P:protein K48-linked deubiquitination"/>
    <property type="evidence" value="ECO:0007669"/>
    <property type="project" value="TreeGrafter"/>
</dbReference>
<feature type="region of interest" description="Disordered" evidence="1">
    <location>
        <begin position="1"/>
        <end position="172"/>
    </location>
</feature>
<dbReference type="AlphaFoldDB" id="A0A2B7YB75"/>
<feature type="compositionally biased region" description="Polar residues" evidence="1">
    <location>
        <begin position="21"/>
        <end position="33"/>
    </location>
</feature>
<dbReference type="Pfam" id="PF04424">
    <property type="entry name" value="MINDY_DUB"/>
    <property type="match status" value="1"/>
</dbReference>
<keyword evidence="4" id="KW-1185">Reference proteome</keyword>
<evidence type="ECO:0000313" key="4">
    <source>
        <dbReference type="Proteomes" id="UP000224634"/>
    </source>
</evidence>
<feature type="compositionally biased region" description="Polar residues" evidence="1">
    <location>
        <begin position="758"/>
        <end position="787"/>
    </location>
</feature>
<dbReference type="PANTHER" id="PTHR18063">
    <property type="entry name" value="NF-E2 INDUCIBLE PROTEIN"/>
    <property type="match status" value="1"/>
</dbReference>
<feature type="domain" description="MINDY deubiquitinase" evidence="2">
    <location>
        <begin position="374"/>
        <end position="653"/>
    </location>
</feature>
<dbReference type="EMBL" id="PDNA01000037">
    <property type="protein sequence ID" value="PGH21314.1"/>
    <property type="molecule type" value="Genomic_DNA"/>
</dbReference>
<dbReference type="STRING" id="1447883.A0A2B7YB75"/>
<feature type="compositionally biased region" description="Polar residues" evidence="1">
    <location>
        <begin position="257"/>
        <end position="285"/>
    </location>
</feature>
<dbReference type="GO" id="GO:0005829">
    <property type="term" value="C:cytosol"/>
    <property type="evidence" value="ECO:0007669"/>
    <property type="project" value="TreeGrafter"/>
</dbReference>
<name>A0A2B7YB75_POLH7</name>
<accession>A0A2B7YB75</accession>
<feature type="compositionally biased region" description="Basic and acidic residues" evidence="1">
    <location>
        <begin position="886"/>
        <end position="899"/>
    </location>
</feature>
<dbReference type="PANTHER" id="PTHR18063:SF6">
    <property type="entry name" value="UBIQUITIN CARBOXYL-TERMINAL HYDROLASE"/>
    <property type="match status" value="1"/>
</dbReference>
<evidence type="ECO:0000256" key="1">
    <source>
        <dbReference type="SAM" id="MobiDB-lite"/>
    </source>
</evidence>
<sequence>MVRRTSPPPEYHPLGAHDETSQLSSHASDNMQDPTPPQPVNTAPPNPQSTSSFPAQSLGAPGIDPPNPWLHELSEEPRSAHPQSMWPAEHNQDISNPHTHPQAPRYDGQHQASNSLLSSYKQEDGFLGHSPLPNTSASNPPRFRSNNPFVKTKAQSEGISQQNTGSSSFADANDDIVPAYASLSLNDNQWSRSASPADHPNVDGTSVQTEPGASIPYLDANVWSVPKAPSGTQLDTNTQPTIAISSAPNSPDDLDNRNNSLGKTEAGSSTSHLARGQNTPDSSPNLIEFDDVETPNSQSAEQQTGTVNDVIGKSLDRKDDCFATRPPEQSIPVPDQNAPPVIHEPTSQSLLDIPPATSTPSPSRQIDQAKLSETYDIRLVNWTDGTTRLRRSPIMVQNENGPCPLLALVNALVMRAKPDGQTPLIKALESRERISLGLLMQALFDELISYGGESQLPDIEALSSFLTMLHTGMNVNPCLIPVTNPWDMPGTFAETNDTLLYSSFNLPLVHGWLTPLSSKAYAAMARTAKYHDDIQLLHFRKEELEDRVLNGGTLTSEEEQLMEDIDAIQQFVNVENATQLSSFGLDHLARSLESGSISILFRNDHFSTLFKHPLSEQLFTLVTDAGYASHAEIVWESLVDVNGTNSGFFSGDFRPVGHTPASPSSNQGNRTHGRAGSADRAHGGGHSSTSAAESTAHTEQSDADYAYALALQFQDEEEQRANTARQKRQSNTPVNNPPSSINNRPSTSAPSDHHLAHNRSSSTTSNAYRASTSPSTGRRQPRQTQNIHPLIPPRTSATANQQDDPDAPPPTYEQAAESPAYIPPTSEYPNQPYDGGPLGIAGTRSSSHNFNSSSTGQRRRSSNVSQQTGHRQVAQGPYQGASLPVRPRERPKDKDCIVM</sequence>
<dbReference type="GO" id="GO:0071944">
    <property type="term" value="C:cell periphery"/>
    <property type="evidence" value="ECO:0007669"/>
    <property type="project" value="TreeGrafter"/>
</dbReference>
<dbReference type="OrthoDB" id="10261212at2759"/>
<dbReference type="InterPro" id="IPR033979">
    <property type="entry name" value="MINDY_domain"/>
</dbReference>
<dbReference type="GO" id="GO:0004843">
    <property type="term" value="F:cysteine-type deubiquitinase activity"/>
    <property type="evidence" value="ECO:0007669"/>
    <property type="project" value="InterPro"/>
</dbReference>
<reference evidence="3 4" key="1">
    <citation type="submission" date="2017-10" db="EMBL/GenBank/DDBJ databases">
        <title>Comparative genomics in systemic dimorphic fungi from Ajellomycetaceae.</title>
        <authorList>
            <person name="Munoz J.F."/>
            <person name="Mcewen J.G."/>
            <person name="Clay O.K."/>
            <person name="Cuomo C.A."/>
        </authorList>
    </citation>
    <scope>NUCLEOTIDE SEQUENCE [LARGE SCALE GENOMIC DNA]</scope>
    <source>
        <strain evidence="3 4">UAMH7299</strain>
    </source>
</reference>
<proteinExistence type="predicted"/>